<feature type="signal peptide" evidence="1">
    <location>
        <begin position="1"/>
        <end position="33"/>
    </location>
</feature>
<feature type="chain" id="PRO_5039026366" evidence="1">
    <location>
        <begin position="34"/>
        <end position="362"/>
    </location>
</feature>
<dbReference type="PANTHER" id="PTHR47197:SF3">
    <property type="entry name" value="DIHYDRO-HEME D1 DEHYDROGENASE"/>
    <property type="match status" value="1"/>
</dbReference>
<dbReference type="EMBL" id="CP031742">
    <property type="protein sequence ID" value="AXQ56961.1"/>
    <property type="molecule type" value="Genomic_DNA"/>
</dbReference>
<proteinExistence type="predicted"/>
<dbReference type="InterPro" id="IPR015943">
    <property type="entry name" value="WD40/YVTN_repeat-like_dom_sf"/>
</dbReference>
<dbReference type="SUPFAM" id="SSF50969">
    <property type="entry name" value="YVTN repeat-like/Quinoprotein amine dehydrogenase"/>
    <property type="match status" value="1"/>
</dbReference>
<organism evidence="2 3">
    <name type="scientific">Streptomyces koyangensis</name>
    <dbReference type="NCBI Taxonomy" id="188770"/>
    <lineage>
        <taxon>Bacteria</taxon>
        <taxon>Bacillati</taxon>
        <taxon>Actinomycetota</taxon>
        <taxon>Actinomycetes</taxon>
        <taxon>Kitasatosporales</taxon>
        <taxon>Streptomycetaceae</taxon>
        <taxon>Streptomyces</taxon>
        <taxon>Streptomyces aurantiacus group</taxon>
    </lineage>
</organism>
<dbReference type="InterPro" id="IPR051200">
    <property type="entry name" value="Host-pathogen_enzymatic-act"/>
</dbReference>
<evidence type="ECO:0000313" key="2">
    <source>
        <dbReference type="EMBL" id="AXQ56961.1"/>
    </source>
</evidence>
<dbReference type="GeneID" id="300116766"/>
<gene>
    <name evidence="2" type="ORF">D0C37_21700</name>
</gene>
<accession>A0A385DGR5</accession>
<reference evidence="2 3" key="1">
    <citation type="submission" date="2018-08" db="EMBL/GenBank/DDBJ databases">
        <authorList>
            <person name="Ferrada E.E."/>
            <person name="Latorre B.A."/>
        </authorList>
    </citation>
    <scope>NUCLEOTIDE SEQUENCE [LARGE SCALE GENOMIC DNA]</scope>
    <source>
        <strain evidence="2 3">VK-A60T</strain>
    </source>
</reference>
<evidence type="ECO:0000256" key="1">
    <source>
        <dbReference type="SAM" id="SignalP"/>
    </source>
</evidence>
<dbReference type="AlphaFoldDB" id="A0A385DGR5"/>
<dbReference type="InterPro" id="IPR011044">
    <property type="entry name" value="Quino_amine_DH_bsu"/>
</dbReference>
<dbReference type="Proteomes" id="UP000259636">
    <property type="component" value="Chromosome"/>
</dbReference>
<dbReference type="Gene3D" id="2.130.10.10">
    <property type="entry name" value="YVTN repeat-like/Quinoprotein amine dehydrogenase"/>
    <property type="match status" value="2"/>
</dbReference>
<keyword evidence="1" id="KW-0732">Signal</keyword>
<dbReference type="RefSeq" id="WP_117350070.1">
    <property type="nucleotide sequence ID" value="NZ_CP031742.1"/>
</dbReference>
<evidence type="ECO:0000313" key="3">
    <source>
        <dbReference type="Proteomes" id="UP000259636"/>
    </source>
</evidence>
<dbReference type="KEGG" id="sky:D0C37_21700"/>
<protein>
    <submittedName>
        <fullName evidence="2">Uncharacterized protein</fullName>
    </submittedName>
</protein>
<name>A0A385DGR5_9ACTN</name>
<dbReference type="PANTHER" id="PTHR47197">
    <property type="entry name" value="PROTEIN NIRF"/>
    <property type="match status" value="1"/>
</dbReference>
<sequence>MKQRPDRGPRRGRLLAVTVVGALALFGPGSAAASARTAGAPDGQGSTTELPFAYHSDLETDARHQRLYISDRVTGSVLVTDFDGRVVRKLDGLPGAADLALSEDDRTLYVALADGDAVVALDTATYRQKARYPTGEGTGPAQLAAAGGKLWFSHGEDWESSIGSLDLGGPKPVVRLNLTPEGYWGGPPRLTASPAAPGRLVAGEQYMSNAGVTVYDVSSGTPKPLVAQDNPGDLGALTGLAVTPDGKSLLATGGYPYHHLSLALDSLEVDHIYPTVAYPTASAVSARGAVAAGVDNSWGEDVYLFRQGGSELYRVVDFDPGTGSYLRPNGLAWSPDGTRLFAVTGTDGPRLSLRVVTAADPR</sequence>